<dbReference type="EMBL" id="JBBPBM010000080">
    <property type="protein sequence ID" value="KAK8510859.1"/>
    <property type="molecule type" value="Genomic_DNA"/>
</dbReference>
<keyword evidence="1" id="KW-0812">Transmembrane</keyword>
<sequence>MVPWEKRSFLRQFPSTVQWRKTGEASIGLLCKSFRVNLHRSPCSSRVVFPLRFTASILTMVLWMSNFGLLLPCSRVYLKLKDDFNPLIELDS</sequence>
<keyword evidence="1" id="KW-0472">Membrane</keyword>
<feature type="transmembrane region" description="Helical" evidence="1">
    <location>
        <begin position="49"/>
        <end position="71"/>
    </location>
</feature>
<comment type="caution">
    <text evidence="2">The sequence shown here is derived from an EMBL/GenBank/DDBJ whole genome shotgun (WGS) entry which is preliminary data.</text>
</comment>
<dbReference type="Proteomes" id="UP001472677">
    <property type="component" value="Unassembled WGS sequence"/>
</dbReference>
<name>A0ABR2BUP7_9ROSI</name>
<keyword evidence="1" id="KW-1133">Transmembrane helix</keyword>
<evidence type="ECO:0000256" key="1">
    <source>
        <dbReference type="SAM" id="Phobius"/>
    </source>
</evidence>
<gene>
    <name evidence="2" type="ORF">V6N12_036773</name>
</gene>
<accession>A0ABR2BUP7</accession>
<proteinExistence type="predicted"/>
<evidence type="ECO:0000313" key="2">
    <source>
        <dbReference type="EMBL" id="KAK8510859.1"/>
    </source>
</evidence>
<reference evidence="2 3" key="1">
    <citation type="journal article" date="2024" name="G3 (Bethesda)">
        <title>Genome assembly of Hibiscus sabdariffa L. provides insights into metabolisms of medicinal natural products.</title>
        <authorList>
            <person name="Kim T."/>
        </authorList>
    </citation>
    <scope>NUCLEOTIDE SEQUENCE [LARGE SCALE GENOMIC DNA]</scope>
    <source>
        <strain evidence="2">TK-2024</strain>
        <tissue evidence="2">Old leaves</tissue>
    </source>
</reference>
<protein>
    <submittedName>
        <fullName evidence="2">Uncharacterized protein</fullName>
    </submittedName>
</protein>
<evidence type="ECO:0000313" key="3">
    <source>
        <dbReference type="Proteomes" id="UP001472677"/>
    </source>
</evidence>
<keyword evidence="3" id="KW-1185">Reference proteome</keyword>
<organism evidence="2 3">
    <name type="scientific">Hibiscus sabdariffa</name>
    <name type="common">roselle</name>
    <dbReference type="NCBI Taxonomy" id="183260"/>
    <lineage>
        <taxon>Eukaryota</taxon>
        <taxon>Viridiplantae</taxon>
        <taxon>Streptophyta</taxon>
        <taxon>Embryophyta</taxon>
        <taxon>Tracheophyta</taxon>
        <taxon>Spermatophyta</taxon>
        <taxon>Magnoliopsida</taxon>
        <taxon>eudicotyledons</taxon>
        <taxon>Gunneridae</taxon>
        <taxon>Pentapetalae</taxon>
        <taxon>rosids</taxon>
        <taxon>malvids</taxon>
        <taxon>Malvales</taxon>
        <taxon>Malvaceae</taxon>
        <taxon>Malvoideae</taxon>
        <taxon>Hibiscus</taxon>
    </lineage>
</organism>